<evidence type="ECO:0000256" key="1">
    <source>
        <dbReference type="ARBA" id="ARBA00000380"/>
    </source>
</evidence>
<keyword evidence="3 6" id="KW-0312">Gluconeogenesis</keyword>
<reference evidence="11 12" key="1">
    <citation type="submission" date="2018-10" db="EMBL/GenBank/DDBJ databases">
        <title>Comparative functional genomics of the obligate endosymbiont Buchnera aphidicola.</title>
        <authorList>
            <person name="Chong R.A."/>
        </authorList>
    </citation>
    <scope>NUCLEOTIDE SEQUENCE [LARGE SCALE GENOMIC DNA]</scope>
    <source>
        <strain evidence="11 12">Aoe</strain>
    </source>
</reference>
<dbReference type="InterPro" id="IPR005952">
    <property type="entry name" value="Phosphogly_mut1"/>
</dbReference>
<feature type="binding site" evidence="6 8">
    <location>
        <begin position="116"/>
        <end position="117"/>
    </location>
    <ligand>
        <name>substrate</name>
    </ligand>
</feature>
<comment type="catalytic activity">
    <reaction evidence="1 6 10">
        <text>(2R)-2-phosphoglycerate = (2R)-3-phosphoglycerate</text>
        <dbReference type="Rhea" id="RHEA:15901"/>
        <dbReference type="ChEBI" id="CHEBI:58272"/>
        <dbReference type="ChEBI" id="CHEBI:58289"/>
        <dbReference type="EC" id="5.4.2.11"/>
    </reaction>
</comment>
<dbReference type="PIRSF" id="PIRSF000709">
    <property type="entry name" value="6PFK_2-Ptase"/>
    <property type="match status" value="1"/>
</dbReference>
<evidence type="ECO:0000256" key="2">
    <source>
        <dbReference type="ARBA" id="ARBA00006717"/>
    </source>
</evidence>
<protein>
    <recommendedName>
        <fullName evidence="6 10">2,3-bisphosphoglycerate-dependent phosphoglycerate mutase</fullName>
        <shortName evidence="6">BPG-dependent PGAM</shortName>
        <shortName evidence="6">PGAM</shortName>
        <shortName evidence="6">Phosphoglyceromutase</shortName>
        <shortName evidence="6">dPGM</shortName>
        <ecNumber evidence="6 10">5.4.2.11</ecNumber>
    </recommendedName>
</protein>
<dbReference type="NCBIfam" id="TIGR01258">
    <property type="entry name" value="pgm_1"/>
    <property type="match status" value="1"/>
</dbReference>
<dbReference type="EC" id="5.4.2.11" evidence="6 10"/>
<keyword evidence="5 6" id="KW-0413">Isomerase</keyword>
<feature type="binding site" evidence="6 8">
    <location>
        <begin position="185"/>
        <end position="186"/>
    </location>
    <ligand>
        <name>substrate</name>
    </ligand>
</feature>
<feature type="binding site" evidence="6 8">
    <location>
        <begin position="23"/>
        <end position="24"/>
    </location>
    <ligand>
        <name>substrate</name>
    </ligand>
</feature>
<dbReference type="InterPro" id="IPR013078">
    <property type="entry name" value="His_Pase_superF_clade-1"/>
</dbReference>
<dbReference type="SUPFAM" id="SSF53254">
    <property type="entry name" value="Phosphoglycerate mutase-like"/>
    <property type="match status" value="1"/>
</dbReference>
<evidence type="ECO:0000256" key="10">
    <source>
        <dbReference type="RuleBase" id="RU004512"/>
    </source>
</evidence>
<feature type="active site" description="Tele-phosphohistidine intermediate" evidence="6 7">
    <location>
        <position position="11"/>
    </location>
</feature>
<dbReference type="PROSITE" id="PS00175">
    <property type="entry name" value="PG_MUTASE"/>
    <property type="match status" value="1"/>
</dbReference>
<evidence type="ECO:0000256" key="5">
    <source>
        <dbReference type="ARBA" id="ARBA00023235"/>
    </source>
</evidence>
<comment type="similarity">
    <text evidence="2 6">Belongs to the phosphoglycerate mutase family. BPG-dependent PGAM subfamily.</text>
</comment>
<dbReference type="OrthoDB" id="9781415at2"/>
<evidence type="ECO:0000256" key="8">
    <source>
        <dbReference type="PIRSR" id="PIRSR613078-2"/>
    </source>
</evidence>
<evidence type="ECO:0000256" key="3">
    <source>
        <dbReference type="ARBA" id="ARBA00022432"/>
    </source>
</evidence>
<evidence type="ECO:0000256" key="4">
    <source>
        <dbReference type="ARBA" id="ARBA00023152"/>
    </source>
</evidence>
<feature type="binding site" evidence="6 8">
    <location>
        <begin position="10"/>
        <end position="17"/>
    </location>
    <ligand>
        <name>substrate</name>
    </ligand>
</feature>
<feature type="binding site" evidence="6 8">
    <location>
        <position position="62"/>
    </location>
    <ligand>
        <name>substrate</name>
    </ligand>
</feature>
<feature type="site" description="Transition state stabilizer" evidence="6 9">
    <location>
        <position position="184"/>
    </location>
</feature>
<name>A0A4D6XY16_9GAMM</name>
<dbReference type="GO" id="GO:0004619">
    <property type="term" value="F:phosphoglycerate mutase activity"/>
    <property type="evidence" value="ECO:0007669"/>
    <property type="project" value="UniProtKB-UniRule"/>
</dbReference>
<comment type="subunit">
    <text evidence="6">Homodimer.</text>
</comment>
<evidence type="ECO:0000256" key="6">
    <source>
        <dbReference type="HAMAP-Rule" id="MF_01039"/>
    </source>
</evidence>
<accession>A0A4D6XY16</accession>
<sequence>MSVKKVILIRHGQSKWNLLNKFTGWNDVELSDLGKKEAVKAANLLKMNKINFNYSFSSMLTRSIHTLWIILKTLNKTWVTVDKDWKLNERHYGALQGLNKDEMVKKYGEEKVHKWRRSYKISPPKIKNFNSLFSGYDERYENIGLNNFPKGESLELTEKRVVEFWKEKLLPHMKLQKKIIIVAHGNSLRALIKYLGNIDDVLISRLDIPTGSPIVYEFNKNYLPIRYYFL</sequence>
<dbReference type="EMBL" id="CP033012">
    <property type="protein sequence ID" value="QCI19364.1"/>
    <property type="molecule type" value="Genomic_DNA"/>
</dbReference>
<dbReference type="UniPathway" id="UPA00109">
    <property type="reaction ID" value="UER00186"/>
</dbReference>
<dbReference type="InterPro" id="IPR001345">
    <property type="entry name" value="PG/BPGM_mutase_AS"/>
</dbReference>
<dbReference type="AlphaFoldDB" id="A0A4D6XY16"/>
<evidence type="ECO:0000256" key="7">
    <source>
        <dbReference type="PIRSR" id="PIRSR613078-1"/>
    </source>
</evidence>
<dbReference type="RefSeq" id="WP_158341768.1">
    <property type="nucleotide sequence ID" value="NZ_CP033012.1"/>
</dbReference>
<feature type="binding site" evidence="6 8">
    <location>
        <begin position="89"/>
        <end position="92"/>
    </location>
    <ligand>
        <name>substrate</name>
    </ligand>
</feature>
<dbReference type="GO" id="GO:0006096">
    <property type="term" value="P:glycolytic process"/>
    <property type="evidence" value="ECO:0007669"/>
    <property type="project" value="UniProtKB-UniRule"/>
</dbReference>
<dbReference type="PANTHER" id="PTHR11931">
    <property type="entry name" value="PHOSPHOGLYCERATE MUTASE"/>
    <property type="match status" value="1"/>
</dbReference>
<proteinExistence type="inferred from homology"/>
<feature type="binding site" evidence="6 8">
    <location>
        <position position="100"/>
    </location>
    <ligand>
        <name>substrate</name>
    </ligand>
</feature>
<evidence type="ECO:0000313" key="12">
    <source>
        <dbReference type="Proteomes" id="UP000298677"/>
    </source>
</evidence>
<keyword evidence="4 6" id="KW-0324">Glycolysis</keyword>
<dbReference type="HAMAP" id="MF_01039">
    <property type="entry name" value="PGAM_GpmA"/>
    <property type="match status" value="1"/>
</dbReference>
<feature type="active site" description="Proton donor/acceptor" evidence="6 7">
    <location>
        <position position="89"/>
    </location>
</feature>
<dbReference type="GO" id="GO:0006094">
    <property type="term" value="P:gluconeogenesis"/>
    <property type="evidence" value="ECO:0007669"/>
    <property type="project" value="UniProtKB-UniRule"/>
</dbReference>
<gene>
    <name evidence="6" type="primary">gpmA</name>
    <name evidence="11" type="ORF">D9V65_01230</name>
</gene>
<evidence type="ECO:0000256" key="9">
    <source>
        <dbReference type="PIRSR" id="PIRSR613078-3"/>
    </source>
</evidence>
<comment type="function">
    <text evidence="6 10">Catalyzes the interconversion of 2-phosphoglycerate and 3-phosphoglycerate.</text>
</comment>
<dbReference type="NCBIfam" id="NF010713">
    <property type="entry name" value="PRK14115.1"/>
    <property type="match status" value="1"/>
</dbReference>
<dbReference type="CDD" id="cd07067">
    <property type="entry name" value="HP_PGM_like"/>
    <property type="match status" value="1"/>
</dbReference>
<comment type="pathway">
    <text evidence="6 10">Carbohydrate degradation; glycolysis; pyruvate from D-glyceraldehyde 3-phosphate: step 3/5.</text>
</comment>
<dbReference type="Gene3D" id="3.40.50.1240">
    <property type="entry name" value="Phosphoglycerate mutase-like"/>
    <property type="match status" value="1"/>
</dbReference>
<dbReference type="InterPro" id="IPR029033">
    <property type="entry name" value="His_PPase_superfam"/>
</dbReference>
<dbReference type="SMART" id="SM00855">
    <property type="entry name" value="PGAM"/>
    <property type="match status" value="1"/>
</dbReference>
<organism evidence="11 12">
    <name type="scientific">Buchnera aphidicola</name>
    <name type="common">Anoecia oenotherae</name>
    <dbReference type="NCBI Taxonomy" id="1241833"/>
    <lineage>
        <taxon>Bacteria</taxon>
        <taxon>Pseudomonadati</taxon>
        <taxon>Pseudomonadota</taxon>
        <taxon>Gammaproteobacteria</taxon>
        <taxon>Enterobacterales</taxon>
        <taxon>Erwiniaceae</taxon>
        <taxon>Buchnera</taxon>
    </lineage>
</organism>
<dbReference type="Proteomes" id="UP000298677">
    <property type="component" value="Chromosome"/>
</dbReference>
<dbReference type="Pfam" id="PF00300">
    <property type="entry name" value="His_Phos_1"/>
    <property type="match status" value="2"/>
</dbReference>
<keyword evidence="12" id="KW-1185">Reference proteome</keyword>
<dbReference type="FunFam" id="3.40.50.1240:FF:000003">
    <property type="entry name" value="2,3-bisphosphoglycerate-dependent phosphoglycerate mutase"/>
    <property type="match status" value="1"/>
</dbReference>
<evidence type="ECO:0000313" key="11">
    <source>
        <dbReference type="EMBL" id="QCI19364.1"/>
    </source>
</evidence>